<keyword evidence="6" id="KW-1185">Reference proteome</keyword>
<evidence type="ECO:0000313" key="6">
    <source>
        <dbReference type="Proteomes" id="UP000002213"/>
    </source>
</evidence>
<feature type="domain" description="LamG-like jellyroll fold" evidence="4">
    <location>
        <begin position="322"/>
        <end position="444"/>
    </location>
</feature>
<evidence type="ECO:0000313" key="5">
    <source>
        <dbReference type="EMBL" id="ACU34856.1"/>
    </source>
</evidence>
<keyword evidence="1 3" id="KW-0732">Signal</keyword>
<dbReference type="STRING" id="446462.Amir_0895"/>
<dbReference type="eggNOG" id="COG3250">
    <property type="taxonomic scope" value="Bacteria"/>
</dbReference>
<sequence length="456" mass="47732">MRPRTSGRSTTAPRLLTALTTALTLLATAAPAHATTAPTDLGIEGLGPDPDQAIPCRVGPDRSVVFTQTPRLRARIQGPGGTGEFEYAVHAGTVDAPGAELAVLHDRSIPLGVYSEVRVPAGVLSHGGFYTWRVRTPGGEWSSPCEFEVDGVKPDAPLVSSTDYPEAGDHGGPDVPGTFTFRPGGPELPVAYVWGFGSDPIHTVPAAPDGTATLTTLPRWVGANHLVVQAEDRAGNRSPVTTYWFSVTPPQPQAPEFPLTELHRYGFNETEGATTADSITGATTTLPGGVTRVPGRNDNKRFLNLDGTAAITAPTTGPRADQPFTLAAWVRPTDLTADLRVAVLGDPSTPLATLGYQASTGKWSATGAGGTATSFFPADNGSWVFLAVVHDHTTGTATLYVDAVKQNTAPWTPTATTAASLLVGEGLRGSLDDVRVFSGAASDDDVTLLYNDSFHF</sequence>
<dbReference type="OrthoDB" id="324838at2"/>
<dbReference type="SMART" id="SM00560">
    <property type="entry name" value="LamGL"/>
    <property type="match status" value="1"/>
</dbReference>
<dbReference type="AlphaFoldDB" id="C6WMC2"/>
<dbReference type="KEGG" id="ami:Amir_0895"/>
<evidence type="ECO:0000256" key="1">
    <source>
        <dbReference type="ARBA" id="ARBA00022729"/>
    </source>
</evidence>
<feature type="signal peptide" evidence="3">
    <location>
        <begin position="1"/>
        <end position="34"/>
    </location>
</feature>
<evidence type="ECO:0000259" key="4">
    <source>
        <dbReference type="SMART" id="SM00560"/>
    </source>
</evidence>
<dbReference type="InterPro" id="IPR013320">
    <property type="entry name" value="ConA-like_dom_sf"/>
</dbReference>
<dbReference type="eggNOG" id="COG3209">
    <property type="taxonomic scope" value="Bacteria"/>
</dbReference>
<protein>
    <submittedName>
        <fullName evidence="5">LamG domain protein jellyroll fold domain protein</fullName>
    </submittedName>
</protein>
<reference evidence="5 6" key="1">
    <citation type="journal article" date="2009" name="Stand. Genomic Sci.">
        <title>Complete genome sequence of Actinosynnema mirum type strain (101).</title>
        <authorList>
            <person name="Land M."/>
            <person name="Lapidus A."/>
            <person name="Mayilraj S."/>
            <person name="Chen F."/>
            <person name="Copeland A."/>
            <person name="Del Rio T.G."/>
            <person name="Nolan M."/>
            <person name="Lucas S."/>
            <person name="Tice H."/>
            <person name="Cheng J.F."/>
            <person name="Chertkov O."/>
            <person name="Bruce D."/>
            <person name="Goodwin L."/>
            <person name="Pitluck S."/>
            <person name="Rohde M."/>
            <person name="Goker M."/>
            <person name="Pati A."/>
            <person name="Ivanova N."/>
            <person name="Mavromatis K."/>
            <person name="Chen A."/>
            <person name="Palaniappan K."/>
            <person name="Hauser L."/>
            <person name="Chang Y.J."/>
            <person name="Jeffries C.C."/>
            <person name="Brettin T."/>
            <person name="Detter J.C."/>
            <person name="Han C."/>
            <person name="Chain P."/>
            <person name="Tindall B.J."/>
            <person name="Bristow J."/>
            <person name="Eisen J.A."/>
            <person name="Markowitz V."/>
            <person name="Hugenholtz P."/>
            <person name="Kyrpides N.C."/>
            <person name="Klenk H.P."/>
        </authorList>
    </citation>
    <scope>NUCLEOTIDE SEQUENCE [LARGE SCALE GENOMIC DNA]</scope>
    <source>
        <strain evidence="6">ATCC 29888 / DSM 43827 / JCM 3225 / NBRC 14064 / NCIMB 13271 / NRRL B-12336 / IMRU 3971 / 101</strain>
    </source>
</reference>
<name>C6WMC2_ACTMD</name>
<dbReference type="RefSeq" id="WP_012783518.1">
    <property type="nucleotide sequence ID" value="NC_013093.1"/>
</dbReference>
<dbReference type="InterPro" id="IPR006558">
    <property type="entry name" value="LamG-like"/>
</dbReference>
<dbReference type="Gene3D" id="2.60.120.200">
    <property type="match status" value="1"/>
</dbReference>
<proteinExistence type="predicted"/>
<dbReference type="Proteomes" id="UP000002213">
    <property type="component" value="Chromosome"/>
</dbReference>
<keyword evidence="2" id="KW-1015">Disulfide bond</keyword>
<organism evidence="5 6">
    <name type="scientific">Actinosynnema mirum (strain ATCC 29888 / DSM 43827 / JCM 3225 / NBRC 14064 / NCIMB 13271 / NRRL B-12336 / IMRU 3971 / 101)</name>
    <dbReference type="NCBI Taxonomy" id="446462"/>
    <lineage>
        <taxon>Bacteria</taxon>
        <taxon>Bacillati</taxon>
        <taxon>Actinomycetota</taxon>
        <taxon>Actinomycetes</taxon>
        <taxon>Pseudonocardiales</taxon>
        <taxon>Pseudonocardiaceae</taxon>
        <taxon>Actinosynnema</taxon>
    </lineage>
</organism>
<gene>
    <name evidence="5" type="ordered locus">Amir_0895</name>
</gene>
<accession>C6WMC2</accession>
<feature type="chain" id="PRO_5002971645" evidence="3">
    <location>
        <begin position="35"/>
        <end position="456"/>
    </location>
</feature>
<evidence type="ECO:0000256" key="2">
    <source>
        <dbReference type="ARBA" id="ARBA00023157"/>
    </source>
</evidence>
<evidence type="ECO:0000256" key="3">
    <source>
        <dbReference type="SAM" id="SignalP"/>
    </source>
</evidence>
<dbReference type="HOGENOM" id="CLU_599402_0_0_11"/>
<dbReference type="SUPFAM" id="SSF49899">
    <property type="entry name" value="Concanavalin A-like lectins/glucanases"/>
    <property type="match status" value="1"/>
</dbReference>
<dbReference type="Pfam" id="PF13385">
    <property type="entry name" value="Laminin_G_3"/>
    <property type="match status" value="1"/>
</dbReference>
<dbReference type="EMBL" id="CP001630">
    <property type="protein sequence ID" value="ACU34856.1"/>
    <property type="molecule type" value="Genomic_DNA"/>
</dbReference>